<gene>
    <name evidence="1" type="ORF">UU34_C0009G0009</name>
</gene>
<proteinExistence type="predicted"/>
<comment type="caution">
    <text evidence="1">The sequence shown here is derived from an EMBL/GenBank/DDBJ whole genome shotgun (WGS) entry which is preliminary data.</text>
</comment>
<dbReference type="AlphaFoldDB" id="A0A0G0UH52"/>
<evidence type="ECO:0000313" key="1">
    <source>
        <dbReference type="EMBL" id="KKR86841.1"/>
    </source>
</evidence>
<dbReference type="Proteomes" id="UP000034854">
    <property type="component" value="Unassembled WGS sequence"/>
</dbReference>
<evidence type="ECO:0000313" key="2">
    <source>
        <dbReference type="Proteomes" id="UP000034854"/>
    </source>
</evidence>
<name>A0A0G0UH52_9BACT</name>
<sequence length="146" mass="16319">MSVRDAVVEQLKRVQEGYRGMVKVVPEKPKAEEIGRELVARAIDNRIFGHTDMRDASAHFTNTDVLVAMQSFEPAEDADQSEKDAYQKAKEKSRLALEALANQGVLNKVDLELEDERGERFYYSAKDEAKLAEIAAMQVASESKSA</sequence>
<dbReference type="EMBL" id="LCAG01000009">
    <property type="protein sequence ID" value="KKR86841.1"/>
    <property type="molecule type" value="Genomic_DNA"/>
</dbReference>
<reference evidence="1 2" key="1">
    <citation type="journal article" date="2015" name="Nature">
        <title>rRNA introns, odd ribosomes, and small enigmatic genomes across a large radiation of phyla.</title>
        <authorList>
            <person name="Brown C.T."/>
            <person name="Hug L.A."/>
            <person name="Thomas B.C."/>
            <person name="Sharon I."/>
            <person name="Castelle C.J."/>
            <person name="Singh A."/>
            <person name="Wilkins M.J."/>
            <person name="Williams K.H."/>
            <person name="Banfield J.F."/>
        </authorList>
    </citation>
    <scope>NUCLEOTIDE SEQUENCE [LARGE SCALE GENOMIC DNA]</scope>
</reference>
<accession>A0A0G0UH52</accession>
<protein>
    <submittedName>
        <fullName evidence="1">Uncharacterized protein</fullName>
    </submittedName>
</protein>
<organism evidence="1 2">
    <name type="scientific">Candidatus Curtissbacteria bacterium GW2011_GWA1_41_11</name>
    <dbReference type="NCBI Taxonomy" id="1618409"/>
    <lineage>
        <taxon>Bacteria</taxon>
        <taxon>Candidatus Curtissiibacteriota</taxon>
    </lineage>
</organism>